<evidence type="ECO:0000256" key="5">
    <source>
        <dbReference type="ARBA" id="ARBA00023136"/>
    </source>
</evidence>
<keyword evidence="3 8" id="KW-0812">Transmembrane</keyword>
<evidence type="ECO:0000256" key="3">
    <source>
        <dbReference type="ARBA" id="ARBA00022692"/>
    </source>
</evidence>
<evidence type="ECO:0000313" key="9">
    <source>
        <dbReference type="Proteomes" id="UP001652661"/>
    </source>
</evidence>
<organism evidence="9 10">
    <name type="scientific">Drosophila kikkawai</name>
    <name type="common">Fruit fly</name>
    <dbReference type="NCBI Taxonomy" id="30033"/>
    <lineage>
        <taxon>Eukaryota</taxon>
        <taxon>Metazoa</taxon>
        <taxon>Ecdysozoa</taxon>
        <taxon>Arthropoda</taxon>
        <taxon>Hexapoda</taxon>
        <taxon>Insecta</taxon>
        <taxon>Pterygota</taxon>
        <taxon>Neoptera</taxon>
        <taxon>Endopterygota</taxon>
        <taxon>Diptera</taxon>
        <taxon>Brachycera</taxon>
        <taxon>Muscomorpha</taxon>
        <taxon>Ephydroidea</taxon>
        <taxon>Drosophilidae</taxon>
        <taxon>Drosophila</taxon>
        <taxon>Sophophora</taxon>
    </lineage>
</organism>
<evidence type="ECO:0000256" key="7">
    <source>
        <dbReference type="ARBA" id="ARBA00023224"/>
    </source>
</evidence>
<comment type="similarity">
    <text evidence="8">Belongs to the insect chemoreceptor superfamily. Gustatory receptor (GR) family.</text>
</comment>
<comment type="function">
    <text evidence="8">Gustatory receptor which mediates acceptance or avoidance behavior, depending on its substrates.</text>
</comment>
<feature type="transmembrane region" description="Helical" evidence="8">
    <location>
        <begin position="291"/>
        <end position="315"/>
    </location>
</feature>
<feature type="transmembrane region" description="Helical" evidence="8">
    <location>
        <begin position="158"/>
        <end position="182"/>
    </location>
</feature>
<evidence type="ECO:0000256" key="6">
    <source>
        <dbReference type="ARBA" id="ARBA00023170"/>
    </source>
</evidence>
<dbReference type="AlphaFoldDB" id="A0A6P4HS07"/>
<keyword evidence="2 8" id="KW-1003">Cell membrane</keyword>
<dbReference type="GO" id="GO:0005886">
    <property type="term" value="C:plasma membrane"/>
    <property type="evidence" value="ECO:0007669"/>
    <property type="project" value="UniProtKB-SubCell"/>
</dbReference>
<feature type="transmembrane region" description="Helical" evidence="8">
    <location>
        <begin position="39"/>
        <end position="57"/>
    </location>
</feature>
<feature type="transmembrane region" description="Helical" evidence="8">
    <location>
        <begin position="260"/>
        <end position="279"/>
    </location>
</feature>
<evidence type="ECO:0000256" key="4">
    <source>
        <dbReference type="ARBA" id="ARBA00022989"/>
    </source>
</evidence>
<dbReference type="OrthoDB" id="7883080at2759"/>
<protein>
    <recommendedName>
        <fullName evidence="8">Gustatory receptor</fullName>
    </recommendedName>
</protein>
<dbReference type="GO" id="GO:0030424">
    <property type="term" value="C:axon"/>
    <property type="evidence" value="ECO:0007669"/>
    <property type="project" value="TreeGrafter"/>
</dbReference>
<comment type="caution">
    <text evidence="8">Lacks conserved residue(s) required for the propagation of feature annotation.</text>
</comment>
<feature type="transmembrane region" description="Helical" evidence="8">
    <location>
        <begin position="77"/>
        <end position="99"/>
    </location>
</feature>
<dbReference type="RefSeq" id="XP_017018782.1">
    <property type="nucleotide sequence ID" value="XM_017163293.1"/>
</dbReference>
<keyword evidence="9" id="KW-1185">Reference proteome</keyword>
<reference evidence="9" key="1">
    <citation type="submission" date="2025-05" db="UniProtKB">
        <authorList>
            <consortium name="RefSeq"/>
        </authorList>
    </citation>
    <scope>NUCLEOTIDE SEQUENCE [LARGE SCALE GENOMIC DNA]</scope>
    <source>
        <strain evidence="9">14028-0561.14</strain>
    </source>
</reference>
<keyword evidence="4 8" id="KW-1133">Transmembrane helix</keyword>
<dbReference type="Pfam" id="PF08395">
    <property type="entry name" value="7tm_7"/>
    <property type="match status" value="1"/>
</dbReference>
<keyword evidence="5 8" id="KW-0472">Membrane</keyword>
<dbReference type="PANTHER" id="PTHR21143">
    <property type="entry name" value="INVERTEBRATE GUSTATORY RECEPTOR"/>
    <property type="match status" value="1"/>
</dbReference>
<keyword evidence="6 8" id="KW-0675">Receptor</keyword>
<comment type="subcellular location">
    <subcellularLocation>
        <location evidence="1 8">Cell membrane</location>
        <topology evidence="1 8">Multi-pass membrane protein</topology>
    </subcellularLocation>
</comment>
<name>A0A6P4HS07_DROKI</name>
<dbReference type="GO" id="GO:0043025">
    <property type="term" value="C:neuronal cell body"/>
    <property type="evidence" value="ECO:0007669"/>
    <property type="project" value="TreeGrafter"/>
</dbReference>
<evidence type="ECO:0000256" key="2">
    <source>
        <dbReference type="ARBA" id="ARBA00022475"/>
    </source>
</evidence>
<gene>
    <name evidence="10" type="primary">Gr59c</name>
</gene>
<evidence type="ECO:0000256" key="1">
    <source>
        <dbReference type="ARBA" id="ARBA00004651"/>
    </source>
</evidence>
<dbReference type="GO" id="GO:0030425">
    <property type="term" value="C:dendrite"/>
    <property type="evidence" value="ECO:0007669"/>
    <property type="project" value="TreeGrafter"/>
</dbReference>
<keyword evidence="7 8" id="KW-0807">Transducer</keyword>
<accession>A0A6P4HS07</accession>
<evidence type="ECO:0000313" key="10">
    <source>
        <dbReference type="RefSeq" id="XP_017018782.1"/>
    </source>
</evidence>
<proteinExistence type="inferred from homology"/>
<reference evidence="10" key="2">
    <citation type="submission" date="2025-08" db="UniProtKB">
        <authorList>
            <consortium name="RefSeq"/>
        </authorList>
    </citation>
    <scope>IDENTIFICATION</scope>
    <source>
        <strain evidence="10">14028-0561.14</strain>
        <tissue evidence="10">Whole fly</tissue>
    </source>
</reference>
<evidence type="ECO:0000256" key="8">
    <source>
        <dbReference type="RuleBase" id="RU363108"/>
    </source>
</evidence>
<dbReference type="PANTHER" id="PTHR21143:SF131">
    <property type="entry name" value="GUSTATORY AND ODORANT RECEPTOR 63A-RELATED"/>
    <property type="match status" value="1"/>
</dbReference>
<dbReference type="Proteomes" id="UP001652661">
    <property type="component" value="Chromosome 2R"/>
</dbReference>
<dbReference type="GO" id="GO:0007165">
    <property type="term" value="P:signal transduction"/>
    <property type="evidence" value="ECO:0007669"/>
    <property type="project" value="UniProtKB-KW"/>
</dbReference>
<sequence>MADPVELILRFVYWYGRLVGVINFEVDLRTKKARITRRATICAAIHNGILISLLYVQKFNDGSIRLAWNNAKFLHEYFFLLITLVRHWAVLFILCSRWLRRCRILKLWNELARMVRETPEVMRLYRRGIFLKFVISFLSDSMHTILDFSAQRKKLTLSLALNLFVWYTFATILNVTVGLYYLSILQVHGHYVLLHEDIKKLIGEAQRVSCIRNRRGGVFATKCCSLADELELLAQRQAKLQGLLFEMWTLFQVQTLGMSLVYYLSTMGTIYYAFCSVLYNTTGLGSTYLGLLLIALSTVFFYADNFITLNIGFLIRDEVDKIHRVLAERTLFCQELDERLEAAFDSFELQLARAPCEFYIFGLYKVERGTFMAMINSVITHSIVLVQWELQQ</sequence>
<dbReference type="GO" id="GO:0033041">
    <property type="term" value="F:sweet taste receptor activity"/>
    <property type="evidence" value="ECO:0007669"/>
    <property type="project" value="TreeGrafter"/>
</dbReference>
<dbReference type="InterPro" id="IPR013604">
    <property type="entry name" value="7TM_chemorcpt"/>
</dbReference>